<gene>
    <name evidence="2" type="ORF">GBAR_LOCUS1666</name>
</gene>
<feature type="compositionally biased region" description="Pro residues" evidence="1">
    <location>
        <begin position="31"/>
        <end position="40"/>
    </location>
</feature>
<accession>A0AA35QXM3</accession>
<sequence>MSLQTINAPTSSAVVASKGATSEQTTAPNVPQQPTPPDPLNPEAEAQTPEANVTRLPPIEVMDEESNQQILGAKAALVASTRKNLTIEFSEDRSSYYYSGSNRGRNVTGQCYVTTKRYGDDPLPFINFSRQTGPEMLAFLFGSEPIKQMVAKIKRRDAARRRRMGAQGGRKASAKATYTIASIAGITVTEDTLYLVLYGDMELTPNGWIRTGGLRCTFKRIE</sequence>
<feature type="compositionally biased region" description="Polar residues" evidence="1">
    <location>
        <begin position="1"/>
        <end position="23"/>
    </location>
</feature>
<organism evidence="2 3">
    <name type="scientific">Geodia barretti</name>
    <name type="common">Barrett's horny sponge</name>
    <dbReference type="NCBI Taxonomy" id="519541"/>
    <lineage>
        <taxon>Eukaryota</taxon>
        <taxon>Metazoa</taxon>
        <taxon>Porifera</taxon>
        <taxon>Demospongiae</taxon>
        <taxon>Heteroscleromorpha</taxon>
        <taxon>Tetractinellida</taxon>
        <taxon>Astrophorina</taxon>
        <taxon>Geodiidae</taxon>
        <taxon>Geodia</taxon>
    </lineage>
</organism>
<reference evidence="2" key="1">
    <citation type="submission" date="2023-03" db="EMBL/GenBank/DDBJ databases">
        <authorList>
            <person name="Steffen K."/>
            <person name="Cardenas P."/>
        </authorList>
    </citation>
    <scope>NUCLEOTIDE SEQUENCE</scope>
</reference>
<dbReference type="EMBL" id="CASHTH010000243">
    <property type="protein sequence ID" value="CAI7995286.1"/>
    <property type="molecule type" value="Genomic_DNA"/>
</dbReference>
<proteinExistence type="predicted"/>
<evidence type="ECO:0000313" key="3">
    <source>
        <dbReference type="Proteomes" id="UP001174909"/>
    </source>
</evidence>
<dbReference type="Proteomes" id="UP001174909">
    <property type="component" value="Unassembled WGS sequence"/>
</dbReference>
<feature type="region of interest" description="Disordered" evidence="1">
    <location>
        <begin position="1"/>
        <end position="51"/>
    </location>
</feature>
<dbReference type="AlphaFoldDB" id="A0AA35QXM3"/>
<keyword evidence="3" id="KW-1185">Reference proteome</keyword>
<name>A0AA35QXM3_GEOBA</name>
<evidence type="ECO:0000256" key="1">
    <source>
        <dbReference type="SAM" id="MobiDB-lite"/>
    </source>
</evidence>
<comment type="caution">
    <text evidence="2">The sequence shown here is derived from an EMBL/GenBank/DDBJ whole genome shotgun (WGS) entry which is preliminary data.</text>
</comment>
<protein>
    <submittedName>
        <fullName evidence="2">Uncharacterized protein</fullName>
    </submittedName>
</protein>
<evidence type="ECO:0000313" key="2">
    <source>
        <dbReference type="EMBL" id="CAI7995286.1"/>
    </source>
</evidence>